<proteinExistence type="predicted"/>
<accession>A0A645JM36</accession>
<evidence type="ECO:0000256" key="5">
    <source>
        <dbReference type="ARBA" id="ARBA00023136"/>
    </source>
</evidence>
<dbReference type="PANTHER" id="PTHR37485">
    <property type="entry name" value="CELL DIVISION PROTEIN FTSB"/>
    <property type="match status" value="1"/>
</dbReference>
<comment type="caution">
    <text evidence="9">The sequence shown here is derived from an EMBL/GenBank/DDBJ whole genome shotgun (WGS) entry which is preliminary data.</text>
</comment>
<evidence type="ECO:0000313" key="9">
    <source>
        <dbReference type="EMBL" id="MPN64705.1"/>
    </source>
</evidence>
<dbReference type="GO" id="GO:0043093">
    <property type="term" value="P:FtsZ-dependent cytokinesis"/>
    <property type="evidence" value="ECO:0007669"/>
    <property type="project" value="TreeGrafter"/>
</dbReference>
<keyword evidence="7" id="KW-0175">Coiled coil</keyword>
<dbReference type="AlphaFoldDB" id="A0A645JM36"/>
<evidence type="ECO:0000256" key="2">
    <source>
        <dbReference type="ARBA" id="ARBA00022618"/>
    </source>
</evidence>
<protein>
    <submittedName>
        <fullName evidence="9">Cell division protein FtsL</fullName>
    </submittedName>
</protein>
<gene>
    <name evidence="9" type="primary">ftsL_31</name>
    <name evidence="9" type="ORF">SDC9_212481</name>
</gene>
<name>A0A645JM36_9ZZZZ</name>
<dbReference type="InterPro" id="IPR023081">
    <property type="entry name" value="Cell_div_FtsB"/>
</dbReference>
<dbReference type="InterPro" id="IPR007060">
    <property type="entry name" value="FtsL/DivIC"/>
</dbReference>
<evidence type="ECO:0000256" key="4">
    <source>
        <dbReference type="ARBA" id="ARBA00022989"/>
    </source>
</evidence>
<evidence type="ECO:0000256" key="6">
    <source>
        <dbReference type="ARBA" id="ARBA00023306"/>
    </source>
</evidence>
<evidence type="ECO:0000256" key="1">
    <source>
        <dbReference type="ARBA" id="ARBA00022475"/>
    </source>
</evidence>
<keyword evidence="2 9" id="KW-0132">Cell division</keyword>
<dbReference type="Pfam" id="PF04977">
    <property type="entry name" value="DivIC"/>
    <property type="match status" value="1"/>
</dbReference>
<evidence type="ECO:0000256" key="7">
    <source>
        <dbReference type="SAM" id="Coils"/>
    </source>
</evidence>
<dbReference type="PANTHER" id="PTHR37485:SF1">
    <property type="entry name" value="CELL DIVISION PROTEIN FTSB"/>
    <property type="match status" value="1"/>
</dbReference>
<keyword evidence="4 8" id="KW-1133">Transmembrane helix</keyword>
<evidence type="ECO:0000256" key="8">
    <source>
        <dbReference type="SAM" id="Phobius"/>
    </source>
</evidence>
<reference evidence="9" key="1">
    <citation type="submission" date="2019-08" db="EMBL/GenBank/DDBJ databases">
        <authorList>
            <person name="Kucharzyk K."/>
            <person name="Murdoch R.W."/>
            <person name="Higgins S."/>
            <person name="Loffler F."/>
        </authorList>
    </citation>
    <scope>NUCLEOTIDE SEQUENCE</scope>
</reference>
<dbReference type="EMBL" id="VSSQ01145953">
    <property type="protein sequence ID" value="MPN64705.1"/>
    <property type="molecule type" value="Genomic_DNA"/>
</dbReference>
<evidence type="ECO:0000256" key="3">
    <source>
        <dbReference type="ARBA" id="ARBA00022692"/>
    </source>
</evidence>
<keyword evidence="5 8" id="KW-0472">Membrane</keyword>
<feature type="transmembrane region" description="Helical" evidence="8">
    <location>
        <begin position="12"/>
        <end position="31"/>
    </location>
</feature>
<organism evidence="9">
    <name type="scientific">bioreactor metagenome</name>
    <dbReference type="NCBI Taxonomy" id="1076179"/>
    <lineage>
        <taxon>unclassified sequences</taxon>
        <taxon>metagenomes</taxon>
        <taxon>ecological metagenomes</taxon>
    </lineage>
</organism>
<dbReference type="GO" id="GO:0030428">
    <property type="term" value="C:cell septum"/>
    <property type="evidence" value="ECO:0007669"/>
    <property type="project" value="TreeGrafter"/>
</dbReference>
<keyword evidence="6" id="KW-0131">Cell cycle</keyword>
<feature type="coiled-coil region" evidence="7">
    <location>
        <begin position="34"/>
        <end position="68"/>
    </location>
</feature>
<keyword evidence="1" id="KW-1003">Cell membrane</keyword>
<sequence length="95" mass="11260">MQRRRKLRIKWFRLVLLGIFGYFLYICFNQYSQLSAINQEKEAVKIKLEQARETNAALIEERKRLQDRAYIEKLAREELGLTKPGETPYVPAGKN</sequence>
<keyword evidence="3 8" id="KW-0812">Transmembrane</keyword>